<sequence>MKRDISLILTCAVLLCFSRTALSQTQGLSHEYTHLDDYVQYAPMAANISMGWLGIKAKHTGRERVLATGTAFCVMTALAGGLKYTIHEERPDGTDNKSFPSGHAARAFMGAELLRMEYGTGLGIAAYGTAIGVGCLRVYNDRHWWHDVAAGAAIGILSTHIAYWLLPMEKRILGWDKEDDMLIVPTYQPETNSVGLALSYRF</sequence>
<keyword evidence="1" id="KW-0812">Transmembrane</keyword>
<dbReference type="RefSeq" id="WP_091813480.1">
    <property type="nucleotide sequence ID" value="NZ_FNCQ01000001.1"/>
</dbReference>
<feature type="chain" id="PRO_5011585927" evidence="2">
    <location>
        <begin position="24"/>
        <end position="202"/>
    </location>
</feature>
<dbReference type="Proteomes" id="UP000198779">
    <property type="component" value="Unassembled WGS sequence"/>
</dbReference>
<keyword evidence="5" id="KW-1185">Reference proteome</keyword>
<dbReference type="STRING" id="645274.SAMN04487901_10192"/>
<dbReference type="InterPro" id="IPR036938">
    <property type="entry name" value="PAP2/HPO_sf"/>
</dbReference>
<dbReference type="SUPFAM" id="SSF48317">
    <property type="entry name" value="Acid phosphatase/Vanadium-dependent haloperoxidase"/>
    <property type="match status" value="1"/>
</dbReference>
<feature type="domain" description="Phosphatidic acid phosphatase type 2/haloperoxidase" evidence="3">
    <location>
        <begin position="65"/>
        <end position="163"/>
    </location>
</feature>
<reference evidence="5" key="1">
    <citation type="submission" date="2016-10" db="EMBL/GenBank/DDBJ databases">
        <authorList>
            <person name="Varghese N."/>
            <person name="Submissions S."/>
        </authorList>
    </citation>
    <scope>NUCLEOTIDE SEQUENCE [LARGE SCALE GENOMIC DNA]</scope>
    <source>
        <strain evidence="5">BP1-148</strain>
    </source>
</reference>
<name>A0A1G7RT67_9BACT</name>
<evidence type="ECO:0000313" key="4">
    <source>
        <dbReference type="EMBL" id="SDG14047.1"/>
    </source>
</evidence>
<gene>
    <name evidence="4" type="ORF">SAMN04487901_10192</name>
</gene>
<keyword evidence="1" id="KW-1133">Transmembrane helix</keyword>
<dbReference type="EMBL" id="FNCQ01000001">
    <property type="protein sequence ID" value="SDG14047.1"/>
    <property type="molecule type" value="Genomic_DNA"/>
</dbReference>
<evidence type="ECO:0000313" key="5">
    <source>
        <dbReference type="Proteomes" id="UP000198779"/>
    </source>
</evidence>
<dbReference type="PANTHER" id="PTHR14969:SF13">
    <property type="entry name" value="AT30094P"/>
    <property type="match status" value="1"/>
</dbReference>
<feature type="transmembrane region" description="Helical" evidence="1">
    <location>
        <begin position="118"/>
        <end position="139"/>
    </location>
</feature>
<keyword evidence="1" id="KW-0472">Membrane</keyword>
<feature type="transmembrane region" description="Helical" evidence="1">
    <location>
        <begin position="39"/>
        <end position="55"/>
    </location>
</feature>
<feature type="transmembrane region" description="Helical" evidence="1">
    <location>
        <begin position="145"/>
        <end position="166"/>
    </location>
</feature>
<dbReference type="PANTHER" id="PTHR14969">
    <property type="entry name" value="SPHINGOSINE-1-PHOSPHATE PHOSPHOHYDROLASE"/>
    <property type="match status" value="1"/>
</dbReference>
<dbReference type="InterPro" id="IPR000326">
    <property type="entry name" value="PAP2/HPO"/>
</dbReference>
<dbReference type="CDD" id="cd03394">
    <property type="entry name" value="PAP2_like_5"/>
    <property type="match status" value="1"/>
</dbReference>
<protein>
    <submittedName>
        <fullName evidence="4">PAP2 superfamily protein</fullName>
    </submittedName>
</protein>
<dbReference type="SMART" id="SM00014">
    <property type="entry name" value="acidPPc"/>
    <property type="match status" value="1"/>
</dbReference>
<dbReference type="Gene3D" id="1.20.144.10">
    <property type="entry name" value="Phosphatidic acid phosphatase type 2/haloperoxidase"/>
    <property type="match status" value="1"/>
</dbReference>
<evidence type="ECO:0000256" key="1">
    <source>
        <dbReference type="SAM" id="Phobius"/>
    </source>
</evidence>
<keyword evidence="2" id="KW-0732">Signal</keyword>
<organism evidence="4 5">
    <name type="scientific">Prevotella communis</name>
    <dbReference type="NCBI Taxonomy" id="2913614"/>
    <lineage>
        <taxon>Bacteria</taxon>
        <taxon>Pseudomonadati</taxon>
        <taxon>Bacteroidota</taxon>
        <taxon>Bacteroidia</taxon>
        <taxon>Bacteroidales</taxon>
        <taxon>Prevotellaceae</taxon>
        <taxon>Prevotella</taxon>
    </lineage>
</organism>
<evidence type="ECO:0000256" key="2">
    <source>
        <dbReference type="SAM" id="SignalP"/>
    </source>
</evidence>
<dbReference type="AlphaFoldDB" id="A0A1G7RT67"/>
<dbReference type="Pfam" id="PF01569">
    <property type="entry name" value="PAP2"/>
    <property type="match status" value="1"/>
</dbReference>
<proteinExistence type="predicted"/>
<evidence type="ECO:0000259" key="3">
    <source>
        <dbReference type="SMART" id="SM00014"/>
    </source>
</evidence>
<feature type="signal peptide" evidence="2">
    <location>
        <begin position="1"/>
        <end position="23"/>
    </location>
</feature>
<accession>A0A1G7RT67</accession>